<protein>
    <submittedName>
        <fullName evidence="2">Putative ATP-dependent exoDNAse (Exonuclease V) alpha subunit</fullName>
    </submittedName>
</protein>
<dbReference type="RefSeq" id="WP_011471131.1">
    <property type="nucleotide sequence ID" value="NC_007925.1"/>
</dbReference>
<dbReference type="InterPro" id="IPR014059">
    <property type="entry name" value="TraI/TrwC_relax"/>
</dbReference>
<dbReference type="KEGG" id="rpc:RPC_0651"/>
<proteinExistence type="predicted"/>
<dbReference type="eggNOG" id="COG2896">
    <property type="taxonomic scope" value="Bacteria"/>
</dbReference>
<evidence type="ECO:0000259" key="1">
    <source>
        <dbReference type="Pfam" id="PF08751"/>
    </source>
</evidence>
<dbReference type="AlphaFoldDB" id="Q21BL3"/>
<dbReference type="NCBIfam" id="TIGR02686">
    <property type="entry name" value="relax_trwC"/>
    <property type="match status" value="1"/>
</dbReference>
<sequence length="379" mass="41669">MVASISARGNAASALRYYAHLQRDDYYSREGEPPGRWAGRGAERLSLVEPVTQGEFDAALQGVDPKTGERLAQIGGRGREHSAGWDMTFSAPKSVSVLWALSDAHDREGIEQGHRSAVLAATARLEATAGWARRGRGGATRERTAGLLMAQFDHHTSRESDPQLHTHAFIFNLAPRRDGSWGAILSRELYKAQKHAGATYRQALASELERRGIRLERQKDTFRVAAIPRDVERAFSKRRQAIEEAARIHGYSTPKGMELATLRTRRPKQDARLGDLIKHWQAEAKALGFELDQDRQHTRAMATSSARPLRALLADLSNAASPIQSAAAPTAVAAAAASTDQQRAAQLGSRLGQAIRALDQPAAMAGVRIKLRYREREHE</sequence>
<dbReference type="SUPFAM" id="SSF55464">
    <property type="entry name" value="Origin of replication-binding domain, RBD-like"/>
    <property type="match status" value="1"/>
</dbReference>
<dbReference type="STRING" id="316056.RPC_0651"/>
<dbReference type="EMBL" id="CP000301">
    <property type="protein sequence ID" value="ABD86223.1"/>
    <property type="molecule type" value="Genomic_DNA"/>
</dbReference>
<dbReference type="GO" id="GO:0004527">
    <property type="term" value="F:exonuclease activity"/>
    <property type="evidence" value="ECO:0007669"/>
    <property type="project" value="UniProtKB-KW"/>
</dbReference>
<keyword evidence="2" id="KW-0540">Nuclease</keyword>
<dbReference type="HOGENOM" id="CLU_739028_0_0_5"/>
<name>Q21BL3_RHOPB</name>
<dbReference type="InterPro" id="IPR014862">
    <property type="entry name" value="TrwC"/>
</dbReference>
<evidence type="ECO:0000313" key="2">
    <source>
        <dbReference type="EMBL" id="ABD86223.1"/>
    </source>
</evidence>
<keyword evidence="2" id="KW-0269">Exonuclease</keyword>
<dbReference type="OrthoDB" id="1826980at2"/>
<accession>Q21BL3</accession>
<organism evidence="2">
    <name type="scientific">Rhodopseudomonas palustris (strain BisB18)</name>
    <dbReference type="NCBI Taxonomy" id="316056"/>
    <lineage>
        <taxon>Bacteria</taxon>
        <taxon>Pseudomonadati</taxon>
        <taxon>Pseudomonadota</taxon>
        <taxon>Alphaproteobacteria</taxon>
        <taxon>Hyphomicrobiales</taxon>
        <taxon>Nitrobacteraceae</taxon>
        <taxon>Rhodopseudomonas</taxon>
    </lineage>
</organism>
<dbReference type="Pfam" id="PF08751">
    <property type="entry name" value="TrwC"/>
    <property type="match status" value="1"/>
</dbReference>
<keyword evidence="2" id="KW-0378">Hydrolase</keyword>
<reference evidence="2" key="1">
    <citation type="submission" date="2006-03" db="EMBL/GenBank/DDBJ databases">
        <title>Complete sequence of Rhodopseudomonas palustris BisB18.</title>
        <authorList>
            <consortium name="US DOE Joint Genome Institute"/>
            <person name="Copeland A."/>
            <person name="Lucas S."/>
            <person name="Lapidus A."/>
            <person name="Barry K."/>
            <person name="Detter J.C."/>
            <person name="Glavina del Rio T."/>
            <person name="Hammon N."/>
            <person name="Israni S."/>
            <person name="Dalin E."/>
            <person name="Tice H."/>
            <person name="Pitluck S."/>
            <person name="Chain P."/>
            <person name="Malfatti S."/>
            <person name="Shin M."/>
            <person name="Vergez L."/>
            <person name="Schmutz J."/>
            <person name="Larimer F."/>
            <person name="Land M."/>
            <person name="Hauser L."/>
            <person name="Pelletier D.A."/>
            <person name="Kyrpides N."/>
            <person name="Anderson I."/>
            <person name="Oda Y."/>
            <person name="Harwood C.S."/>
            <person name="Richardson P."/>
        </authorList>
    </citation>
    <scope>NUCLEOTIDE SEQUENCE [LARGE SCALE GENOMIC DNA]</scope>
    <source>
        <strain evidence="2">BisB18</strain>
    </source>
</reference>
<feature type="domain" description="TrwC relaxase" evidence="1">
    <location>
        <begin position="12"/>
        <end position="286"/>
    </location>
</feature>
<gene>
    <name evidence="2" type="ordered locus">RPC_0651</name>
</gene>
<dbReference type="NCBIfam" id="NF041492">
    <property type="entry name" value="MobF"/>
    <property type="match status" value="1"/>
</dbReference>